<evidence type="ECO:0000259" key="1">
    <source>
        <dbReference type="PROSITE" id="PS50181"/>
    </source>
</evidence>
<feature type="domain" description="F-box" evidence="1">
    <location>
        <begin position="6"/>
        <end position="53"/>
    </location>
</feature>
<sequence length="284" mass="32953">MEWGVTGPFNALPTELLVLIFRELSNEDRGSCCQVCKRWREAIISEPSMWYKFEVIVHPGWNWKKTCSFFGHKGPRLYLHVRHLVLNLDRRAQGPQIVDAPQANAVLSSVSKLLRALPHDMTLTSFSCSGFKYYSASKDWKSRVICEICKFLRTHRRFLEKIEITFELLTEETMKTLVFCCPLLRRFTIPVDISLQLYPPNKIPQQILNEVVDKNPNLRFVYCLTLGDNMYGYMMNLPNYLIQIPVEGLVVEVSSMHTVPPFVDYYLHLMGTINGNYLSKQTFS</sequence>
<proteinExistence type="predicted"/>
<protein>
    <recommendedName>
        <fullName evidence="1">F-box domain-containing protein</fullName>
    </recommendedName>
</protein>
<dbReference type="AlphaFoldDB" id="A0A2T7NSA9"/>
<dbReference type="InterPro" id="IPR036047">
    <property type="entry name" value="F-box-like_dom_sf"/>
</dbReference>
<accession>A0A2T7NSA9</accession>
<gene>
    <name evidence="2" type="ORF">C0Q70_14501</name>
</gene>
<reference evidence="2 3" key="1">
    <citation type="submission" date="2018-04" db="EMBL/GenBank/DDBJ databases">
        <title>The genome of golden apple snail Pomacea canaliculata provides insight into stress tolerance and invasive adaptation.</title>
        <authorList>
            <person name="Liu C."/>
            <person name="Liu B."/>
            <person name="Ren Y."/>
            <person name="Zhang Y."/>
            <person name="Wang H."/>
            <person name="Li S."/>
            <person name="Jiang F."/>
            <person name="Yin L."/>
            <person name="Zhang G."/>
            <person name="Qian W."/>
            <person name="Fan W."/>
        </authorList>
    </citation>
    <scope>NUCLEOTIDE SEQUENCE [LARGE SCALE GENOMIC DNA]</scope>
    <source>
        <strain evidence="2">SZHN2017</strain>
        <tissue evidence="2">Muscle</tissue>
    </source>
</reference>
<dbReference type="CDD" id="cd22121">
    <property type="entry name" value="F-box_FBXL8"/>
    <property type="match status" value="1"/>
</dbReference>
<keyword evidence="3" id="KW-1185">Reference proteome</keyword>
<evidence type="ECO:0000313" key="3">
    <source>
        <dbReference type="Proteomes" id="UP000245119"/>
    </source>
</evidence>
<dbReference type="SUPFAM" id="SSF81383">
    <property type="entry name" value="F-box domain"/>
    <property type="match status" value="1"/>
</dbReference>
<name>A0A2T7NSA9_POMCA</name>
<dbReference type="EMBL" id="PZQS01000009">
    <property type="protein sequence ID" value="PVD24032.1"/>
    <property type="molecule type" value="Genomic_DNA"/>
</dbReference>
<dbReference type="SMART" id="SM00256">
    <property type="entry name" value="FBOX"/>
    <property type="match status" value="1"/>
</dbReference>
<dbReference type="PROSITE" id="PS50181">
    <property type="entry name" value="FBOX"/>
    <property type="match status" value="1"/>
</dbReference>
<dbReference type="InterPro" id="IPR001810">
    <property type="entry name" value="F-box_dom"/>
</dbReference>
<dbReference type="Proteomes" id="UP000245119">
    <property type="component" value="Linkage Group LG9"/>
</dbReference>
<evidence type="ECO:0000313" key="2">
    <source>
        <dbReference type="EMBL" id="PVD24032.1"/>
    </source>
</evidence>
<comment type="caution">
    <text evidence="2">The sequence shown here is derived from an EMBL/GenBank/DDBJ whole genome shotgun (WGS) entry which is preliminary data.</text>
</comment>
<dbReference type="Gene3D" id="1.20.1280.50">
    <property type="match status" value="1"/>
</dbReference>
<organism evidence="2 3">
    <name type="scientific">Pomacea canaliculata</name>
    <name type="common">Golden apple snail</name>
    <dbReference type="NCBI Taxonomy" id="400727"/>
    <lineage>
        <taxon>Eukaryota</taxon>
        <taxon>Metazoa</taxon>
        <taxon>Spiralia</taxon>
        <taxon>Lophotrochozoa</taxon>
        <taxon>Mollusca</taxon>
        <taxon>Gastropoda</taxon>
        <taxon>Caenogastropoda</taxon>
        <taxon>Architaenioglossa</taxon>
        <taxon>Ampullarioidea</taxon>
        <taxon>Ampullariidae</taxon>
        <taxon>Pomacea</taxon>
    </lineage>
</organism>
<dbReference type="Pfam" id="PF12937">
    <property type="entry name" value="F-box-like"/>
    <property type="match status" value="1"/>
</dbReference>